<name>A0A9W7ZZN8_9FUNG</name>
<evidence type="ECO:0000256" key="2">
    <source>
        <dbReference type="SAM" id="SignalP"/>
    </source>
</evidence>
<sequence>MKSFSSSTLLALTVLLVLIMSVLGNPEPQPGVGLNAVGGRGRLKREPGVGLNAVGGRDRMRRSPIDGGRHNRLKREPVIEGGRHRI</sequence>
<dbReference type="Proteomes" id="UP001150538">
    <property type="component" value="Unassembled WGS sequence"/>
</dbReference>
<feature type="region of interest" description="Disordered" evidence="1">
    <location>
        <begin position="47"/>
        <end position="86"/>
    </location>
</feature>
<feature type="signal peptide" evidence="2">
    <location>
        <begin position="1"/>
        <end position="24"/>
    </location>
</feature>
<evidence type="ECO:0000313" key="4">
    <source>
        <dbReference type="Proteomes" id="UP001150538"/>
    </source>
</evidence>
<dbReference type="EMBL" id="JANBPU010000019">
    <property type="protein sequence ID" value="KAJ1919956.1"/>
    <property type="molecule type" value="Genomic_DNA"/>
</dbReference>
<comment type="caution">
    <text evidence="3">The sequence shown here is derived from an EMBL/GenBank/DDBJ whole genome shotgun (WGS) entry which is preliminary data.</text>
</comment>
<proteinExistence type="predicted"/>
<dbReference type="AlphaFoldDB" id="A0A9W7ZZN8"/>
<feature type="compositionally biased region" description="Basic and acidic residues" evidence="1">
    <location>
        <begin position="56"/>
        <end position="86"/>
    </location>
</feature>
<organism evidence="3 4">
    <name type="scientific">Mycoemilia scoparia</name>
    <dbReference type="NCBI Taxonomy" id="417184"/>
    <lineage>
        <taxon>Eukaryota</taxon>
        <taxon>Fungi</taxon>
        <taxon>Fungi incertae sedis</taxon>
        <taxon>Zoopagomycota</taxon>
        <taxon>Kickxellomycotina</taxon>
        <taxon>Kickxellomycetes</taxon>
        <taxon>Kickxellales</taxon>
        <taxon>Kickxellaceae</taxon>
        <taxon>Mycoemilia</taxon>
    </lineage>
</organism>
<keyword evidence="4" id="KW-1185">Reference proteome</keyword>
<feature type="chain" id="PRO_5040960480" evidence="2">
    <location>
        <begin position="25"/>
        <end position="86"/>
    </location>
</feature>
<evidence type="ECO:0000313" key="3">
    <source>
        <dbReference type="EMBL" id="KAJ1919956.1"/>
    </source>
</evidence>
<gene>
    <name evidence="3" type="ORF">H4219_001616</name>
</gene>
<keyword evidence="2" id="KW-0732">Signal</keyword>
<accession>A0A9W7ZZN8</accession>
<reference evidence="3" key="1">
    <citation type="submission" date="2022-07" db="EMBL/GenBank/DDBJ databases">
        <title>Phylogenomic reconstructions and comparative analyses of Kickxellomycotina fungi.</title>
        <authorList>
            <person name="Reynolds N.K."/>
            <person name="Stajich J.E."/>
            <person name="Barry K."/>
            <person name="Grigoriev I.V."/>
            <person name="Crous P."/>
            <person name="Smith M.E."/>
        </authorList>
    </citation>
    <scope>NUCLEOTIDE SEQUENCE</scope>
    <source>
        <strain evidence="3">NBRC 100468</strain>
    </source>
</reference>
<evidence type="ECO:0000256" key="1">
    <source>
        <dbReference type="SAM" id="MobiDB-lite"/>
    </source>
</evidence>
<protein>
    <submittedName>
        <fullName evidence="3">Uncharacterized protein</fullName>
    </submittedName>
</protein>